<protein>
    <submittedName>
        <fullName evidence="1">Type I phosphodiesterase/nucleotide pyrophosphatase</fullName>
    </submittedName>
</protein>
<dbReference type="InParanoid" id="A9WJH0"/>
<dbReference type="EnsemblBacteria" id="ABY35874">
    <property type="protein sequence ID" value="ABY35874"/>
    <property type="gene ID" value="Caur_2668"/>
</dbReference>
<dbReference type="KEGG" id="cau:Caur_2668"/>
<dbReference type="GO" id="GO:0016787">
    <property type="term" value="F:hydrolase activity"/>
    <property type="evidence" value="ECO:0007669"/>
    <property type="project" value="UniProtKB-ARBA"/>
</dbReference>
<proteinExistence type="predicted"/>
<dbReference type="STRING" id="324602.Caur_2668"/>
<dbReference type="RefSeq" id="WP_012258527.1">
    <property type="nucleotide sequence ID" value="NC_010175.1"/>
</dbReference>
<dbReference type="SUPFAM" id="SSF53649">
    <property type="entry name" value="Alkaline phosphatase-like"/>
    <property type="match status" value="1"/>
</dbReference>
<gene>
    <name evidence="1" type="ordered locus">Caur_2668</name>
</gene>
<dbReference type="Gene3D" id="3.40.720.10">
    <property type="entry name" value="Alkaline Phosphatase, subunit A"/>
    <property type="match status" value="1"/>
</dbReference>
<reference evidence="2" key="1">
    <citation type="journal article" date="2011" name="BMC Genomics">
        <title>Complete genome sequence of the filamentous anoxygenic phototrophic bacterium Chloroflexus aurantiacus.</title>
        <authorList>
            <person name="Tang K.H."/>
            <person name="Barry K."/>
            <person name="Chertkov O."/>
            <person name="Dalin E."/>
            <person name="Han C.S."/>
            <person name="Hauser L.J."/>
            <person name="Honchak B.M."/>
            <person name="Karbach L.E."/>
            <person name="Land M.L."/>
            <person name="Lapidus A."/>
            <person name="Larimer F.W."/>
            <person name="Mikhailova N."/>
            <person name="Pitluck S."/>
            <person name="Pierson B.K."/>
            <person name="Blankenship R.E."/>
        </authorList>
    </citation>
    <scope>NUCLEOTIDE SEQUENCE [LARGE SCALE GENOMIC DNA]</scope>
    <source>
        <strain evidence="2">ATCC 29366 / DSM 635 / J-10-fl</strain>
    </source>
</reference>
<dbReference type="PANTHER" id="PTHR10151">
    <property type="entry name" value="ECTONUCLEOTIDE PYROPHOSPHATASE/PHOSPHODIESTERASE"/>
    <property type="match status" value="1"/>
</dbReference>
<organism evidence="1 2">
    <name type="scientific">Chloroflexus aurantiacus (strain ATCC 29366 / DSM 635 / J-10-fl)</name>
    <dbReference type="NCBI Taxonomy" id="324602"/>
    <lineage>
        <taxon>Bacteria</taxon>
        <taxon>Bacillati</taxon>
        <taxon>Chloroflexota</taxon>
        <taxon>Chloroflexia</taxon>
        <taxon>Chloroflexales</taxon>
        <taxon>Chloroflexineae</taxon>
        <taxon>Chloroflexaceae</taxon>
        <taxon>Chloroflexus</taxon>
    </lineage>
</organism>
<evidence type="ECO:0000313" key="2">
    <source>
        <dbReference type="Proteomes" id="UP000002008"/>
    </source>
</evidence>
<accession>A9WJH0</accession>
<name>A9WJH0_CHLAA</name>
<dbReference type="Pfam" id="PF01663">
    <property type="entry name" value="Phosphodiest"/>
    <property type="match status" value="1"/>
</dbReference>
<dbReference type="InterPro" id="IPR002591">
    <property type="entry name" value="Phosphodiest/P_Trfase"/>
</dbReference>
<evidence type="ECO:0000313" key="1">
    <source>
        <dbReference type="EMBL" id="ABY35874.1"/>
    </source>
</evidence>
<dbReference type="Proteomes" id="UP000002008">
    <property type="component" value="Chromosome"/>
</dbReference>
<keyword evidence="2" id="KW-1185">Reference proteome</keyword>
<sequence>MLVAESTAAINAACLNADHVRPLYDTFGFARIPDTIRYLLTGKAASPLPEVALSGLPDHPATVVMVMLDSFGWHFFSQYLERAPFLRRFLHHGRICQLTTAFPSSTPVHVTLLHTGLAVDQSGIYEWHVFEPDLQAVIGSLLFSPVFDRKADGLVAYGVDPLAVYPQSRFYQQLQTAGASSVVLMPAALAHSVYTRTMCSGALVVPFQDIPDATVRLRYLFEQQVAPTFYHLYIDSVDAAMHRYGPESVQVENEIVTTLDHLEQYLWPLLHRAPQPTVLLLTADHGHITVDPQQAIVLNRLWPDLERFLRQGGDRRPLPPSGSPRVTVLHVQPAAVADVQLALQRRLGERATVVASARLVEDGYFGPQPGERLRSRLGELIILPAPGEVIVWDHPQANPFTYRGMHGGLTPTEMLTELAWVVV</sequence>
<dbReference type="AlphaFoldDB" id="A9WJH0"/>
<dbReference type="InterPro" id="IPR017850">
    <property type="entry name" value="Alkaline_phosphatase_core_sf"/>
</dbReference>
<dbReference type="eggNOG" id="COG1524">
    <property type="taxonomic scope" value="Bacteria"/>
</dbReference>
<dbReference type="PATRIC" id="fig|324602.8.peg.3006"/>
<dbReference type="PANTHER" id="PTHR10151:SF120">
    <property type="entry name" value="BIS(5'-ADENOSYL)-TRIPHOSPHATASE"/>
    <property type="match status" value="1"/>
</dbReference>
<dbReference type="HOGENOM" id="CLU_039939_1_0_0"/>
<dbReference type="EMBL" id="CP000909">
    <property type="protein sequence ID" value="ABY35874.1"/>
    <property type="molecule type" value="Genomic_DNA"/>
</dbReference>